<dbReference type="InterPro" id="IPR013924">
    <property type="entry name" value="RNase_H2_suC"/>
</dbReference>
<dbReference type="GO" id="GO:0032299">
    <property type="term" value="C:ribonuclease H2 complex"/>
    <property type="evidence" value="ECO:0007669"/>
    <property type="project" value="InterPro"/>
</dbReference>
<gene>
    <name evidence="2" type="ORF">GP486_005043</name>
</gene>
<dbReference type="AlphaFoldDB" id="A0A9P8RN01"/>
<dbReference type="Gene3D" id="2.40.128.680">
    <property type="match status" value="1"/>
</dbReference>
<feature type="region of interest" description="Disordered" evidence="1">
    <location>
        <begin position="110"/>
        <end position="145"/>
    </location>
</feature>
<sequence length="191" mass="21539">MRRLYNQETVLQSRDARPTSFLVGLTITVRSMHRRDIGNPQLKTVSSDIASLKCSERLRLNQTRQERRTSVAANFGESRSNFLKVIAVRFQPPKVVSRKMLTRHEGVVMGSTDKTLPQGNNNSKSSGGTFMPADDTSADEDNEQPEEIRIVQQHASFNEIVVWGHEALPDTSTDPYFKGMEEWIAFAEQVG</sequence>
<dbReference type="Pfam" id="PF08615">
    <property type="entry name" value="RNase_H2_suC"/>
    <property type="match status" value="1"/>
</dbReference>
<keyword evidence="3" id="KW-1185">Reference proteome</keyword>
<proteinExistence type="predicted"/>
<dbReference type="GO" id="GO:0006401">
    <property type="term" value="P:RNA catabolic process"/>
    <property type="evidence" value="ECO:0007669"/>
    <property type="project" value="InterPro"/>
</dbReference>
<reference evidence="2" key="1">
    <citation type="submission" date="2021-03" db="EMBL/GenBank/DDBJ databases">
        <title>Comparative genomics and phylogenomic investigation of the class Geoglossomycetes provide insights into ecological specialization and systematics.</title>
        <authorList>
            <person name="Melie T."/>
            <person name="Pirro S."/>
            <person name="Miller A.N."/>
            <person name="Quandt A."/>
        </authorList>
    </citation>
    <scope>NUCLEOTIDE SEQUENCE</scope>
    <source>
        <strain evidence="2">CAQ_001_2017</strain>
    </source>
</reference>
<feature type="compositionally biased region" description="Polar residues" evidence="1">
    <location>
        <begin position="112"/>
        <end position="128"/>
    </location>
</feature>
<evidence type="ECO:0000256" key="1">
    <source>
        <dbReference type="SAM" id="MobiDB-lite"/>
    </source>
</evidence>
<accession>A0A9P8RN01</accession>
<comment type="caution">
    <text evidence="2">The sequence shown here is derived from an EMBL/GenBank/DDBJ whole genome shotgun (WGS) entry which is preliminary data.</text>
</comment>
<protein>
    <submittedName>
        <fullName evidence="2">Uncharacterized protein</fullName>
    </submittedName>
</protein>
<evidence type="ECO:0000313" key="2">
    <source>
        <dbReference type="EMBL" id="KAH0557169.1"/>
    </source>
</evidence>
<evidence type="ECO:0000313" key="3">
    <source>
        <dbReference type="Proteomes" id="UP000750711"/>
    </source>
</evidence>
<feature type="compositionally biased region" description="Acidic residues" evidence="1">
    <location>
        <begin position="136"/>
        <end position="145"/>
    </location>
</feature>
<name>A0A9P8RN01_9PEZI</name>
<dbReference type="Proteomes" id="UP000750711">
    <property type="component" value="Unassembled WGS sequence"/>
</dbReference>
<organism evidence="2 3">
    <name type="scientific">Trichoglossum hirsutum</name>
    <dbReference type="NCBI Taxonomy" id="265104"/>
    <lineage>
        <taxon>Eukaryota</taxon>
        <taxon>Fungi</taxon>
        <taxon>Dikarya</taxon>
        <taxon>Ascomycota</taxon>
        <taxon>Pezizomycotina</taxon>
        <taxon>Geoglossomycetes</taxon>
        <taxon>Geoglossales</taxon>
        <taxon>Geoglossaceae</taxon>
        <taxon>Trichoglossum</taxon>
    </lineage>
</organism>
<dbReference type="EMBL" id="JAGHQM010000889">
    <property type="protein sequence ID" value="KAH0557169.1"/>
    <property type="molecule type" value="Genomic_DNA"/>
</dbReference>